<keyword evidence="1" id="KW-0812">Transmembrane</keyword>
<sequence>MVVMKSKQFNIIAVFFLVVSLFFLAITLYTDGAVINWFFVTFALSILSFTLGYVNPRIGNDERSKVIRNKSIYSTFFFVIGYLIIAFGLKTWLAKQVDTQLIFAIVTSLTVITLSISLIIFEKKN</sequence>
<protein>
    <recommendedName>
        <fullName evidence="4">Permease</fullName>
    </recommendedName>
</protein>
<name>A0A0A5FTH6_9BACI</name>
<feature type="transmembrane region" description="Helical" evidence="1">
    <location>
        <begin position="35"/>
        <end position="54"/>
    </location>
</feature>
<dbReference type="OrthoDB" id="2721173at2"/>
<keyword evidence="1" id="KW-0472">Membrane</keyword>
<evidence type="ECO:0000313" key="2">
    <source>
        <dbReference type="EMBL" id="KGX84051.1"/>
    </source>
</evidence>
<accession>A0A0A5FTH6</accession>
<dbReference type="EMBL" id="AVPG01000051">
    <property type="protein sequence ID" value="KGX84051.1"/>
    <property type="molecule type" value="Genomic_DNA"/>
</dbReference>
<evidence type="ECO:0000256" key="1">
    <source>
        <dbReference type="SAM" id="Phobius"/>
    </source>
</evidence>
<dbReference type="AlphaFoldDB" id="A0A0A5FTH6"/>
<keyword evidence="1" id="KW-1133">Transmembrane helix</keyword>
<evidence type="ECO:0000313" key="3">
    <source>
        <dbReference type="Proteomes" id="UP000030401"/>
    </source>
</evidence>
<comment type="caution">
    <text evidence="2">The sequence shown here is derived from an EMBL/GenBank/DDBJ whole genome shotgun (WGS) entry which is preliminary data.</text>
</comment>
<reference evidence="2 3" key="1">
    <citation type="submission" date="2013-08" db="EMBL/GenBank/DDBJ databases">
        <authorList>
            <person name="Huang J."/>
            <person name="Wang G."/>
        </authorList>
    </citation>
    <scope>NUCLEOTIDE SEQUENCE [LARGE SCALE GENOMIC DNA]</scope>
    <source>
        <strain evidence="2 3">JSM 072002</strain>
    </source>
</reference>
<dbReference type="RefSeq" id="WP_036836488.1">
    <property type="nucleotide sequence ID" value="NZ_AVPG01000051.1"/>
</dbReference>
<dbReference type="STRING" id="1385512.N784_15275"/>
<gene>
    <name evidence="2" type="ORF">N784_15275</name>
</gene>
<keyword evidence="3" id="KW-1185">Reference proteome</keyword>
<evidence type="ECO:0008006" key="4">
    <source>
        <dbReference type="Google" id="ProtNLM"/>
    </source>
</evidence>
<organism evidence="2 3">
    <name type="scientific">Pontibacillus litoralis JSM 072002</name>
    <dbReference type="NCBI Taxonomy" id="1385512"/>
    <lineage>
        <taxon>Bacteria</taxon>
        <taxon>Bacillati</taxon>
        <taxon>Bacillota</taxon>
        <taxon>Bacilli</taxon>
        <taxon>Bacillales</taxon>
        <taxon>Bacillaceae</taxon>
        <taxon>Pontibacillus</taxon>
    </lineage>
</organism>
<proteinExistence type="predicted"/>
<feature type="transmembrane region" description="Helical" evidence="1">
    <location>
        <begin position="75"/>
        <end position="94"/>
    </location>
</feature>
<feature type="transmembrane region" description="Helical" evidence="1">
    <location>
        <begin position="100"/>
        <end position="121"/>
    </location>
</feature>
<dbReference type="Proteomes" id="UP000030401">
    <property type="component" value="Unassembled WGS sequence"/>
</dbReference>
<feature type="transmembrane region" description="Helical" evidence="1">
    <location>
        <begin position="9"/>
        <end position="29"/>
    </location>
</feature>